<organism evidence="1 2">
    <name type="scientific">Trichogramma kaykai</name>
    <dbReference type="NCBI Taxonomy" id="54128"/>
    <lineage>
        <taxon>Eukaryota</taxon>
        <taxon>Metazoa</taxon>
        <taxon>Ecdysozoa</taxon>
        <taxon>Arthropoda</taxon>
        <taxon>Hexapoda</taxon>
        <taxon>Insecta</taxon>
        <taxon>Pterygota</taxon>
        <taxon>Neoptera</taxon>
        <taxon>Endopterygota</taxon>
        <taxon>Hymenoptera</taxon>
        <taxon>Apocrita</taxon>
        <taxon>Proctotrupomorpha</taxon>
        <taxon>Chalcidoidea</taxon>
        <taxon>Trichogrammatidae</taxon>
        <taxon>Trichogramma</taxon>
    </lineage>
</organism>
<comment type="caution">
    <text evidence="1">The sequence shown here is derived from an EMBL/GenBank/DDBJ whole genome shotgun (WGS) entry which is preliminary data.</text>
</comment>
<dbReference type="AlphaFoldDB" id="A0ABD2VZZ3"/>
<dbReference type="Proteomes" id="UP001627154">
    <property type="component" value="Unassembled WGS sequence"/>
</dbReference>
<gene>
    <name evidence="1" type="ORF">TKK_018382</name>
</gene>
<evidence type="ECO:0000313" key="2">
    <source>
        <dbReference type="Proteomes" id="UP001627154"/>
    </source>
</evidence>
<accession>A0ABD2VZZ3</accession>
<sequence length="170" mass="18663">MIGHVGGGGSGRADRSFACLLAVYALHVTIFHVLCLDRPADDAIRRTIAVPRPDAAAAALVVVVVPPKSRPENVTIFPRQRQTLRTSELLPSRKNSTADRRRVTLKCGSQDSWFNWISNYSFIGGITPSTWAVISGCTIFLLTNCDRDELQDRRANGKVDSASNGINERR</sequence>
<dbReference type="EMBL" id="JBJJXI010000148">
    <property type="protein sequence ID" value="KAL3386184.1"/>
    <property type="molecule type" value="Genomic_DNA"/>
</dbReference>
<keyword evidence="2" id="KW-1185">Reference proteome</keyword>
<name>A0ABD2VZZ3_9HYME</name>
<evidence type="ECO:0000313" key="1">
    <source>
        <dbReference type="EMBL" id="KAL3386184.1"/>
    </source>
</evidence>
<protein>
    <submittedName>
        <fullName evidence="1">Uncharacterized protein</fullName>
    </submittedName>
</protein>
<proteinExistence type="predicted"/>
<reference evidence="1 2" key="1">
    <citation type="journal article" date="2024" name="bioRxiv">
        <title>A reference genome for Trichogramma kaykai: A tiny desert-dwelling parasitoid wasp with competing sex-ratio distorters.</title>
        <authorList>
            <person name="Culotta J."/>
            <person name="Lindsey A.R."/>
        </authorList>
    </citation>
    <scope>NUCLEOTIDE SEQUENCE [LARGE SCALE GENOMIC DNA]</scope>
    <source>
        <strain evidence="1 2">KSX58</strain>
    </source>
</reference>